<name>A0A4Y2CI52_ARAVE</name>
<proteinExistence type="predicted"/>
<accession>A0A4Y2CI52</accession>
<gene>
    <name evidence="1" type="ORF">AVEN_265468_1</name>
</gene>
<sequence>MIALAIPESNIYFIKPGKGKVEAKLFFTESCRKNLLHAFCLCDITSDIYKKKAKHYSYIGQKSTKPDKNIAGIFYNPSSTPDDISQAVEKMFLVQSRSNTRLAMCFCFGTFNGTCTKGVPLEEEDVLELDHILEKHGKI</sequence>
<dbReference type="Proteomes" id="UP000499080">
    <property type="component" value="Unassembled WGS sequence"/>
</dbReference>
<evidence type="ECO:0000313" key="1">
    <source>
        <dbReference type="EMBL" id="GBM03428.1"/>
    </source>
</evidence>
<evidence type="ECO:0000313" key="2">
    <source>
        <dbReference type="Proteomes" id="UP000499080"/>
    </source>
</evidence>
<organism evidence="1 2">
    <name type="scientific">Araneus ventricosus</name>
    <name type="common">Orbweaver spider</name>
    <name type="synonym">Epeira ventricosa</name>
    <dbReference type="NCBI Taxonomy" id="182803"/>
    <lineage>
        <taxon>Eukaryota</taxon>
        <taxon>Metazoa</taxon>
        <taxon>Ecdysozoa</taxon>
        <taxon>Arthropoda</taxon>
        <taxon>Chelicerata</taxon>
        <taxon>Arachnida</taxon>
        <taxon>Araneae</taxon>
        <taxon>Araneomorphae</taxon>
        <taxon>Entelegynae</taxon>
        <taxon>Araneoidea</taxon>
        <taxon>Araneidae</taxon>
        <taxon>Araneus</taxon>
    </lineage>
</organism>
<dbReference type="EMBL" id="BGPR01000191">
    <property type="protein sequence ID" value="GBM03428.1"/>
    <property type="molecule type" value="Genomic_DNA"/>
</dbReference>
<reference evidence="1 2" key="1">
    <citation type="journal article" date="2019" name="Sci. Rep.">
        <title>Orb-weaving spider Araneus ventricosus genome elucidates the spidroin gene catalogue.</title>
        <authorList>
            <person name="Kono N."/>
            <person name="Nakamura H."/>
            <person name="Ohtoshi R."/>
            <person name="Moran D.A.P."/>
            <person name="Shinohara A."/>
            <person name="Yoshida Y."/>
            <person name="Fujiwara M."/>
            <person name="Mori M."/>
            <person name="Tomita M."/>
            <person name="Arakawa K."/>
        </authorList>
    </citation>
    <scope>NUCLEOTIDE SEQUENCE [LARGE SCALE GENOMIC DNA]</scope>
</reference>
<dbReference type="OrthoDB" id="6780039at2759"/>
<comment type="caution">
    <text evidence="1">The sequence shown here is derived from an EMBL/GenBank/DDBJ whole genome shotgun (WGS) entry which is preliminary data.</text>
</comment>
<dbReference type="AlphaFoldDB" id="A0A4Y2CI52"/>
<keyword evidence="2" id="KW-1185">Reference proteome</keyword>
<protein>
    <submittedName>
        <fullName evidence="1">Uncharacterized protein</fullName>
    </submittedName>
</protein>